<evidence type="ECO:0000313" key="9">
    <source>
        <dbReference type="EMBL" id="GIE97506.1"/>
    </source>
</evidence>
<dbReference type="InterPro" id="IPR041542">
    <property type="entry name" value="GH43_C2"/>
</dbReference>
<dbReference type="GO" id="GO:0004553">
    <property type="term" value="F:hydrolase activity, hydrolyzing O-glycosyl compounds"/>
    <property type="evidence" value="ECO:0007669"/>
    <property type="project" value="InterPro"/>
</dbReference>
<comment type="similarity">
    <text evidence="1 6">Belongs to the glycosyl hydrolase 43 family.</text>
</comment>
<dbReference type="Gene3D" id="2.115.10.20">
    <property type="entry name" value="Glycosyl hydrolase domain, family 43"/>
    <property type="match status" value="1"/>
</dbReference>
<reference evidence="9" key="1">
    <citation type="submission" date="2021-01" db="EMBL/GenBank/DDBJ databases">
        <title>Whole genome shotgun sequence of Actinoplanes rishiriensis NBRC 108556.</title>
        <authorList>
            <person name="Komaki H."/>
            <person name="Tamura T."/>
        </authorList>
    </citation>
    <scope>NUCLEOTIDE SEQUENCE</scope>
    <source>
        <strain evidence="9">NBRC 108556</strain>
    </source>
</reference>
<dbReference type="InterPro" id="IPR006710">
    <property type="entry name" value="Glyco_hydro_43"/>
</dbReference>
<dbReference type="GO" id="GO:0005975">
    <property type="term" value="P:carbohydrate metabolic process"/>
    <property type="evidence" value="ECO:0007669"/>
    <property type="project" value="InterPro"/>
</dbReference>
<keyword evidence="10" id="KW-1185">Reference proteome</keyword>
<evidence type="ECO:0000256" key="3">
    <source>
        <dbReference type="ARBA" id="ARBA00023295"/>
    </source>
</evidence>
<protein>
    <submittedName>
        <fullName evidence="9">Glycoside hydrolase 43 family protein</fullName>
    </submittedName>
</protein>
<dbReference type="SUPFAM" id="SSF49899">
    <property type="entry name" value="Concanavalin A-like lectins/glucanases"/>
    <property type="match status" value="1"/>
</dbReference>
<evidence type="ECO:0000313" key="10">
    <source>
        <dbReference type="Proteomes" id="UP000636960"/>
    </source>
</evidence>
<dbReference type="InterPro" id="IPR013320">
    <property type="entry name" value="ConA-like_dom_sf"/>
</dbReference>
<evidence type="ECO:0000256" key="7">
    <source>
        <dbReference type="SAM" id="MobiDB-lite"/>
    </source>
</evidence>
<name>A0A919MRR9_9ACTN</name>
<accession>A0A919MRR9</accession>
<dbReference type="Pfam" id="PF04616">
    <property type="entry name" value="Glyco_hydro_43"/>
    <property type="match status" value="1"/>
</dbReference>
<evidence type="ECO:0000256" key="6">
    <source>
        <dbReference type="RuleBase" id="RU361187"/>
    </source>
</evidence>
<gene>
    <name evidence="9" type="ORF">Ari01nite_49710</name>
</gene>
<proteinExistence type="inferred from homology"/>
<dbReference type="AlphaFoldDB" id="A0A919MRR9"/>
<feature type="domain" description="Beta-xylosidase C-terminal Concanavalin A-like" evidence="8">
    <location>
        <begin position="291"/>
        <end position="487"/>
    </location>
</feature>
<dbReference type="InterPro" id="IPR023296">
    <property type="entry name" value="Glyco_hydro_beta-prop_sf"/>
</dbReference>
<evidence type="ECO:0000256" key="5">
    <source>
        <dbReference type="PIRSR" id="PIRSR606710-2"/>
    </source>
</evidence>
<evidence type="ECO:0000256" key="1">
    <source>
        <dbReference type="ARBA" id="ARBA00009865"/>
    </source>
</evidence>
<evidence type="ECO:0000259" key="8">
    <source>
        <dbReference type="Pfam" id="PF17851"/>
    </source>
</evidence>
<feature type="site" description="Important for catalytic activity, responsible for pKa modulation of the active site Glu and correct orientation of both the proton donor and substrate" evidence="5">
    <location>
        <position position="119"/>
    </location>
</feature>
<keyword evidence="2 6" id="KW-0378">Hydrolase</keyword>
<feature type="region of interest" description="Disordered" evidence="7">
    <location>
        <begin position="196"/>
        <end position="216"/>
    </location>
</feature>
<dbReference type="PANTHER" id="PTHR42812:SF12">
    <property type="entry name" value="BETA-XYLOSIDASE-RELATED"/>
    <property type="match status" value="1"/>
</dbReference>
<dbReference type="Gene3D" id="2.60.120.200">
    <property type="match status" value="1"/>
</dbReference>
<dbReference type="Pfam" id="PF17851">
    <property type="entry name" value="GH43_C2"/>
    <property type="match status" value="1"/>
</dbReference>
<dbReference type="PANTHER" id="PTHR42812">
    <property type="entry name" value="BETA-XYLOSIDASE"/>
    <property type="match status" value="1"/>
</dbReference>
<feature type="active site" description="Proton donor" evidence="4">
    <location>
        <position position="166"/>
    </location>
</feature>
<dbReference type="CDD" id="cd18617">
    <property type="entry name" value="GH43_XynB-like"/>
    <property type="match status" value="1"/>
</dbReference>
<evidence type="ECO:0000256" key="4">
    <source>
        <dbReference type="PIRSR" id="PIRSR606710-1"/>
    </source>
</evidence>
<comment type="caution">
    <text evidence="9">The sequence shown here is derived from an EMBL/GenBank/DDBJ whole genome shotgun (WGS) entry which is preliminary data.</text>
</comment>
<feature type="active site" description="Proton acceptor" evidence="4">
    <location>
        <position position="12"/>
    </location>
</feature>
<organism evidence="9 10">
    <name type="scientific">Paractinoplanes rishiriensis</name>
    <dbReference type="NCBI Taxonomy" id="1050105"/>
    <lineage>
        <taxon>Bacteria</taxon>
        <taxon>Bacillati</taxon>
        <taxon>Actinomycetota</taxon>
        <taxon>Actinomycetes</taxon>
        <taxon>Micromonosporales</taxon>
        <taxon>Micromonosporaceae</taxon>
        <taxon>Paractinoplanes</taxon>
    </lineage>
</organism>
<dbReference type="SUPFAM" id="SSF75005">
    <property type="entry name" value="Arabinanase/levansucrase/invertase"/>
    <property type="match status" value="1"/>
</dbReference>
<dbReference type="Proteomes" id="UP000636960">
    <property type="component" value="Unassembled WGS sequence"/>
</dbReference>
<sequence length="491" mass="54021">MINPVIPGFHPDPSICRVGDDYYLACSSFEYFPGVPIFHSRDLVRWRQIGNVLDRPGQLDLPADVPASGGIWAPTLRHHDGQFWLITKDVSGAGNFIVTAERADGPWSDPVPIDLPGIDPDLAWDDEHNCYCTFSGLQQAVIDPKRGKILEGPWPVWSGTGLAWPEGPHLHRRGDWWYLLMSEGGTHTGHAISVARSRSPRGPFEPAPRNPILSHRSTDRPVQALGHADLVETPGGDWWMVLLGTRPKGRFPRQHVLGRETFLAPLTWVDDWPVVASVEAYEQPLLEESDRDDFDAAELSPRWISPRSRPPWSLTERPGWLTLHATGPTLDRPGATILARRQQHHDVRVTARLDPRDGRGGLTIRIDEAHHYDIEAGAGEVRAVCRIGPLRDTVARIPVPPGPVDLVIATRTTGILPPTVTARTDLTEEPYGVAAAAPDTITLGTATTVLAELDGRYLSTEVATGFTGRVIGLYATEGTVSADWFDYRPAG</sequence>
<evidence type="ECO:0000256" key="2">
    <source>
        <dbReference type="ARBA" id="ARBA00022801"/>
    </source>
</evidence>
<keyword evidence="3 6" id="KW-0326">Glycosidase</keyword>
<dbReference type="EMBL" id="BOMV01000057">
    <property type="protein sequence ID" value="GIE97506.1"/>
    <property type="molecule type" value="Genomic_DNA"/>
</dbReference>
<dbReference type="RefSeq" id="WP_203784517.1">
    <property type="nucleotide sequence ID" value="NZ_BOMV01000057.1"/>
</dbReference>
<dbReference type="InterPro" id="IPR051795">
    <property type="entry name" value="Glycosyl_Hydrlase_43"/>
</dbReference>